<dbReference type="eggNOG" id="COG5283">
    <property type="taxonomic scope" value="Bacteria"/>
</dbReference>
<gene>
    <name evidence="4" type="ORF">CLP_1658</name>
</gene>
<dbReference type="InterPro" id="IPR016024">
    <property type="entry name" value="ARM-type_fold"/>
</dbReference>
<dbReference type="InterPro" id="IPR010090">
    <property type="entry name" value="Phage_tape_meas"/>
</dbReference>
<sequence length="1718" mass="186380">MPFFRKEGDKRMADGIVIIDTLLDSTGFENGVGKLKGLASKGAGLATKGIAAIGTALTGLGAYAVKVGSDFEEGMSKVQAISGATSEEMQALSAKAKEMGASTKFSATESAEALQYMAMAGWKSEQMINGLPGIMNLAAASGEDLALTSDIVTDALTAFGMKAEESSHFADILAAASSNSNTNVAMLGESFKYVAPVCGALGYSAEDTSIALGLMANSGIKASQAGTTLKTALTNMAKPTKKMKAAMDEYHISLQNSDGSMKSLKEVMDMLRTNIGGLDLEMTKADGTLKSYDEIMQEIESSTNDTAVAQKVATAATIFGKESMSGMLAIINASESDYQKLTDAIYNCDGAAVRMAATMQDNLKGQVTLLKSALEGLGIEIYESVDNPMKDVVKTANLMVADLMDAFKTNGFEGLTQQLGTVFSEIVKGIADYTPKIINASVNVIKAFMKGIKDNKRSISASAVDILESLSSGILDILPDIVDVGADLIVSLIDGLSDKTPELIPVMTDAVIKIAESILDNGELFIEAGGKLISNVAKGLSDSIPGLGIILDPLSDVLQLIGNNADFAVTGILAIGSALLTLKAINTVQSLTSNFIALGSSIGSITSLGPFIVAVAAVGAGVALLTEEERALNNTFNVSEEKMGIVKKTLLSLNGVQTKSRKELEEMGAVYEEFGENIGNNFKDSVENATTSIHGFSVKIKEISLDEVLSDSETSDFNSRVEECVNSAINTVDSKKSEMQETMKNLFASDGEIDENEQVIIDLCTREFEVEAEEVRKNQDAINQIYNQARTEGRALTDDEIDAIKQYYAQIKQIELEAQAENNDELEYSKIDFNNRVKNLDAAGASELLIQKKSQLDELIIQKENEYDQIISKAQEGAENLSGTEREAAEEKIELLKQKKEEAIQNYTDEWDEYQNIVEKEAPSIVGEYNKYSGELLSAQDKVTQQGLEKMQQHYEGLGQVSEEGWYRIRNTTTDSMDDVYMTVNETTGEITGCWDSTSGEVAGYTEDMKNSVKKLGEEHEVEKLSITTSLGEIAGSSVNASGQMVNAMGSVISELYNFQETSDGTYTAIANINGKPIKIETNADGVILGMQQVGNSMDDVTTKADGTSEEVKNKFIAAANKMPEVGANIVAGIGNGIDSNKGGLFSKIGAMCSGLLQAAKEALDIHSPSRVMRDQVGKNIVAGIQVGMEEQSPSLVDTARIICNQISGAFENTLSKDVAEQVINRFKSVTGVLGNLTNELNTAQERVNWANGLTLDDNKWYYDAKTRLEDVKYQLEELSDQISDTEDKNTKKSLQEQQKALQKKQKLIQKEYDYYKEAAQNEINERKEATKKELEIAKEKYSKLEDLSKALTTAIKNQINEQKNAAISAIEAQEDAAEKAYNKQVEKIESTTKKKVDSIQSKIDALEEEEEAENRLQEVQEANNNIEVLQAKMNNTASEADKKAYAIKIKNAKAALAEKEKEWDREDEKKKLQEKIDNINSKAEAQKEALKEEYEATKEKFDEQIKVAEEYYEKLLETDSINAQARYMLLTRGNDELVQLLQSYNPLWQDAGQSLADSLINGLNSKKGDMASAVAEMTSMRNGITIDGYATGTASNRIAGAYTVDEKGFELSTNNNPVAYVSKGAGIINHMQSLKAVKNEVSSQVATQMSALKNMVLGQQRQMYQLAGAIAGTTNTSSTDNSIGTLFHADKVEVRNQDDIKSLASELGFHAQRNKRC</sequence>
<dbReference type="Pfam" id="PF10145">
    <property type="entry name" value="PhageMin_Tail"/>
    <property type="match status" value="1"/>
</dbReference>
<evidence type="ECO:0000313" key="5">
    <source>
        <dbReference type="Proteomes" id="UP000003081"/>
    </source>
</evidence>
<dbReference type="PANTHER" id="PTHR37813">
    <property type="entry name" value="FELS-2 PROPHAGE PROTEIN"/>
    <property type="match status" value="1"/>
</dbReference>
<dbReference type="eggNOG" id="COG5412">
    <property type="taxonomic scope" value="Bacteria"/>
</dbReference>
<accession>C4IFF4</accession>
<comment type="caution">
    <text evidence="4">The sequence shown here is derived from an EMBL/GenBank/DDBJ whole genome shotgun (WGS) entry which is preliminary data.</text>
</comment>
<feature type="coiled-coil region" evidence="2">
    <location>
        <begin position="1269"/>
        <end position="1519"/>
    </location>
</feature>
<protein>
    <submittedName>
        <fullName evidence="4">Phage tail tape measure protein, family, core region domain protein</fullName>
    </submittedName>
</protein>
<organism evidence="4 5">
    <name type="scientific">Clostridium butyricum E4 str. BoNT E BL5262</name>
    <dbReference type="NCBI Taxonomy" id="632245"/>
    <lineage>
        <taxon>Bacteria</taxon>
        <taxon>Bacillati</taxon>
        <taxon>Bacillota</taxon>
        <taxon>Clostridia</taxon>
        <taxon>Eubacteriales</taxon>
        <taxon>Clostridiaceae</taxon>
        <taxon>Clostridium</taxon>
    </lineage>
</organism>
<dbReference type="HOGENOM" id="CLU_240351_0_0_9"/>
<dbReference type="eggNOG" id="COG1196">
    <property type="taxonomic scope" value="Bacteria"/>
</dbReference>
<keyword evidence="2" id="KW-0175">Coiled coil</keyword>
<feature type="domain" description="Phage tail tape measure protein" evidence="3">
    <location>
        <begin position="94"/>
        <end position="281"/>
    </location>
</feature>
<dbReference type="PANTHER" id="PTHR37813:SF1">
    <property type="entry name" value="FELS-2 PROPHAGE PROTEIN"/>
    <property type="match status" value="1"/>
</dbReference>
<keyword evidence="1" id="KW-1188">Viral release from host cell</keyword>
<name>C4IFF4_CLOBU</name>
<evidence type="ECO:0000259" key="3">
    <source>
        <dbReference type="Pfam" id="PF10145"/>
    </source>
</evidence>
<dbReference type="EMBL" id="ACOM01000005">
    <property type="protein sequence ID" value="EEP54421.1"/>
    <property type="molecule type" value="Genomic_DNA"/>
</dbReference>
<evidence type="ECO:0000256" key="1">
    <source>
        <dbReference type="ARBA" id="ARBA00022612"/>
    </source>
</evidence>
<dbReference type="NCBIfam" id="TIGR01760">
    <property type="entry name" value="tape_meas_TP901"/>
    <property type="match status" value="1"/>
</dbReference>
<evidence type="ECO:0000256" key="2">
    <source>
        <dbReference type="SAM" id="Coils"/>
    </source>
</evidence>
<reference evidence="4 5" key="1">
    <citation type="submission" date="2009-08" db="EMBL/GenBank/DDBJ databases">
        <authorList>
            <person name="Shrivastava S."/>
            <person name="Brinkac L.B."/>
            <person name="Brown J.L."/>
            <person name="Bruce D.B."/>
            <person name="Detter C."/>
            <person name="Green L.D."/>
            <person name="Munk C.A."/>
            <person name="Rogers Y.C."/>
            <person name="Tapia R."/>
            <person name="Sims D.R."/>
            <person name="Smith L.A."/>
            <person name="Smith T.J."/>
            <person name="Sutton G."/>
            <person name="Brettin T."/>
        </authorList>
    </citation>
    <scope>NUCLEOTIDE SEQUENCE [LARGE SCALE GENOMIC DNA]</scope>
    <source>
        <strain evidence="5">E4 str. BoNT E BL5262</strain>
    </source>
</reference>
<keyword evidence="5" id="KW-1185">Reference proteome</keyword>
<proteinExistence type="predicted"/>
<dbReference type="SUPFAM" id="SSF48371">
    <property type="entry name" value="ARM repeat"/>
    <property type="match status" value="1"/>
</dbReference>
<feature type="coiled-coil region" evidence="2">
    <location>
        <begin position="881"/>
        <end position="917"/>
    </location>
</feature>
<dbReference type="Proteomes" id="UP000003081">
    <property type="component" value="Unassembled WGS sequence"/>
</dbReference>
<evidence type="ECO:0000313" key="4">
    <source>
        <dbReference type="EMBL" id="EEP54421.1"/>
    </source>
</evidence>